<evidence type="ECO:0000256" key="14">
    <source>
        <dbReference type="ARBA" id="ARBA00023136"/>
    </source>
</evidence>
<evidence type="ECO:0000256" key="1">
    <source>
        <dbReference type="ARBA" id="ARBA00004167"/>
    </source>
</evidence>
<keyword evidence="7 19" id="KW-0812">Transmembrane</keyword>
<dbReference type="FunFam" id="1.10.510.10:FF:000146">
    <property type="entry name" value="LRR receptor-like serine/threonine-protein kinase IOS1"/>
    <property type="match status" value="1"/>
</dbReference>
<evidence type="ECO:0000256" key="16">
    <source>
        <dbReference type="ARBA" id="ARBA00047899"/>
    </source>
</evidence>
<keyword evidence="5" id="KW-0433">Leucine-rich repeat</keyword>
<dbReference type="Proteomes" id="UP000321947">
    <property type="component" value="Unassembled WGS sequence"/>
</dbReference>
<dbReference type="InterPro" id="IPR011009">
    <property type="entry name" value="Kinase-like_dom_sf"/>
</dbReference>
<keyword evidence="12 18" id="KW-0067">ATP-binding</keyword>
<evidence type="ECO:0000313" key="21">
    <source>
        <dbReference type="EMBL" id="TYK03864.1"/>
    </source>
</evidence>
<evidence type="ECO:0000256" key="18">
    <source>
        <dbReference type="PROSITE-ProRule" id="PRU10141"/>
    </source>
</evidence>
<dbReference type="EC" id="2.7.11.1" evidence="2"/>
<evidence type="ECO:0000313" key="22">
    <source>
        <dbReference type="Proteomes" id="UP000321947"/>
    </source>
</evidence>
<proteinExistence type="predicted"/>
<keyword evidence="8" id="KW-0732">Signal</keyword>
<evidence type="ECO:0000256" key="7">
    <source>
        <dbReference type="ARBA" id="ARBA00022692"/>
    </source>
</evidence>
<dbReference type="InterPro" id="IPR001245">
    <property type="entry name" value="Ser-Thr/Tyr_kinase_cat_dom"/>
</dbReference>
<dbReference type="InterPro" id="IPR017441">
    <property type="entry name" value="Protein_kinase_ATP_BS"/>
</dbReference>
<evidence type="ECO:0000256" key="12">
    <source>
        <dbReference type="ARBA" id="ARBA00022840"/>
    </source>
</evidence>
<dbReference type="PANTHER" id="PTHR45631:SF202">
    <property type="entry name" value="SENESCENCE-INDUCED RECEPTOR-LIKE SERINE_THREONINE-PROTEIN KINASE"/>
    <property type="match status" value="1"/>
</dbReference>
<dbReference type="GO" id="GO:0005524">
    <property type="term" value="F:ATP binding"/>
    <property type="evidence" value="ECO:0007669"/>
    <property type="project" value="UniProtKB-UniRule"/>
</dbReference>
<dbReference type="Pfam" id="PF00560">
    <property type="entry name" value="LRR_1"/>
    <property type="match status" value="2"/>
</dbReference>
<organism evidence="21 22">
    <name type="scientific">Cucumis melo var. makuwa</name>
    <name type="common">Oriental melon</name>
    <dbReference type="NCBI Taxonomy" id="1194695"/>
    <lineage>
        <taxon>Eukaryota</taxon>
        <taxon>Viridiplantae</taxon>
        <taxon>Streptophyta</taxon>
        <taxon>Embryophyta</taxon>
        <taxon>Tracheophyta</taxon>
        <taxon>Spermatophyta</taxon>
        <taxon>Magnoliopsida</taxon>
        <taxon>eudicotyledons</taxon>
        <taxon>Gunneridae</taxon>
        <taxon>Pentapetalae</taxon>
        <taxon>rosids</taxon>
        <taxon>fabids</taxon>
        <taxon>Cucurbitales</taxon>
        <taxon>Cucurbitaceae</taxon>
        <taxon>Benincaseae</taxon>
        <taxon>Cucumis</taxon>
    </lineage>
</organism>
<evidence type="ECO:0000256" key="8">
    <source>
        <dbReference type="ARBA" id="ARBA00022729"/>
    </source>
</evidence>
<keyword evidence="9" id="KW-0677">Repeat</keyword>
<dbReference type="SUPFAM" id="SSF52058">
    <property type="entry name" value="L domain-like"/>
    <property type="match status" value="1"/>
</dbReference>
<dbReference type="InterPro" id="IPR001611">
    <property type="entry name" value="Leu-rich_rpt"/>
</dbReference>
<protein>
    <recommendedName>
        <fullName evidence="2">non-specific serine/threonine protein kinase</fullName>
        <ecNumber evidence="2">2.7.11.1</ecNumber>
    </recommendedName>
</protein>
<comment type="catalytic activity">
    <reaction evidence="17">
        <text>L-seryl-[protein] + ATP = O-phospho-L-seryl-[protein] + ADP + H(+)</text>
        <dbReference type="Rhea" id="RHEA:17989"/>
        <dbReference type="Rhea" id="RHEA-COMP:9863"/>
        <dbReference type="Rhea" id="RHEA-COMP:11604"/>
        <dbReference type="ChEBI" id="CHEBI:15378"/>
        <dbReference type="ChEBI" id="CHEBI:29999"/>
        <dbReference type="ChEBI" id="CHEBI:30616"/>
        <dbReference type="ChEBI" id="CHEBI:83421"/>
        <dbReference type="ChEBI" id="CHEBI:456216"/>
        <dbReference type="EC" id="2.7.11.1"/>
    </reaction>
</comment>
<name>A0A5D3BXY2_CUCMM</name>
<keyword evidence="6" id="KW-0808">Transferase</keyword>
<evidence type="ECO:0000259" key="20">
    <source>
        <dbReference type="PROSITE" id="PS50011"/>
    </source>
</evidence>
<keyword evidence="13 19" id="KW-1133">Transmembrane helix</keyword>
<feature type="transmembrane region" description="Helical" evidence="19">
    <location>
        <begin position="599"/>
        <end position="623"/>
    </location>
</feature>
<dbReference type="Gene3D" id="3.30.200.20">
    <property type="entry name" value="Phosphorylase Kinase, domain 1"/>
    <property type="match status" value="1"/>
</dbReference>
<dbReference type="PROSITE" id="PS00107">
    <property type="entry name" value="PROTEIN_KINASE_ATP"/>
    <property type="match status" value="1"/>
</dbReference>
<dbReference type="InterPro" id="IPR032675">
    <property type="entry name" value="LRR_dom_sf"/>
</dbReference>
<dbReference type="InterPro" id="IPR024788">
    <property type="entry name" value="Malectin-like_Carb-bd_dom"/>
</dbReference>
<evidence type="ECO:0000256" key="19">
    <source>
        <dbReference type="SAM" id="Phobius"/>
    </source>
</evidence>
<keyword evidence="4" id="KW-0597">Phosphoprotein</keyword>
<dbReference type="AlphaFoldDB" id="A0A5D3BXY2"/>
<dbReference type="Gene3D" id="3.80.10.10">
    <property type="entry name" value="Ribonuclease Inhibitor"/>
    <property type="match status" value="1"/>
</dbReference>
<evidence type="ECO:0000256" key="17">
    <source>
        <dbReference type="ARBA" id="ARBA00048679"/>
    </source>
</evidence>
<keyword evidence="14 19" id="KW-0472">Membrane</keyword>
<feature type="transmembrane region" description="Helical" evidence="19">
    <location>
        <begin position="556"/>
        <end position="573"/>
    </location>
</feature>
<feature type="binding site" evidence="18">
    <location>
        <position position="696"/>
    </location>
    <ligand>
        <name>ATP</name>
        <dbReference type="ChEBI" id="CHEBI:30616"/>
    </ligand>
</feature>
<dbReference type="SMART" id="SM00220">
    <property type="entry name" value="S_TKc"/>
    <property type="match status" value="1"/>
</dbReference>
<keyword evidence="15 21" id="KW-0675">Receptor</keyword>
<evidence type="ECO:0000256" key="10">
    <source>
        <dbReference type="ARBA" id="ARBA00022741"/>
    </source>
</evidence>
<dbReference type="CDD" id="cd14066">
    <property type="entry name" value="STKc_IRAK"/>
    <property type="match status" value="1"/>
</dbReference>
<evidence type="ECO:0000256" key="9">
    <source>
        <dbReference type="ARBA" id="ARBA00022737"/>
    </source>
</evidence>
<evidence type="ECO:0000256" key="2">
    <source>
        <dbReference type="ARBA" id="ARBA00012513"/>
    </source>
</evidence>
<evidence type="ECO:0000256" key="4">
    <source>
        <dbReference type="ARBA" id="ARBA00022553"/>
    </source>
</evidence>
<evidence type="ECO:0000256" key="5">
    <source>
        <dbReference type="ARBA" id="ARBA00022614"/>
    </source>
</evidence>
<dbReference type="Pfam" id="PF07714">
    <property type="entry name" value="PK_Tyr_Ser-Thr"/>
    <property type="match status" value="1"/>
</dbReference>
<dbReference type="FunFam" id="3.80.10.10:FF:000129">
    <property type="entry name" value="Leucine-rich repeat receptor-like kinase"/>
    <property type="match status" value="1"/>
</dbReference>
<dbReference type="Pfam" id="PF12819">
    <property type="entry name" value="Malectin_like"/>
    <property type="match status" value="1"/>
</dbReference>
<keyword evidence="11 21" id="KW-0418">Kinase</keyword>
<gene>
    <name evidence="21" type="ORF">E5676_scaffold347G00580</name>
</gene>
<evidence type="ECO:0000256" key="11">
    <source>
        <dbReference type="ARBA" id="ARBA00022777"/>
    </source>
</evidence>
<dbReference type="Gene3D" id="1.10.510.10">
    <property type="entry name" value="Transferase(Phosphotransferase) domain 1"/>
    <property type="match status" value="1"/>
</dbReference>
<dbReference type="GO" id="GO:0016020">
    <property type="term" value="C:membrane"/>
    <property type="evidence" value="ECO:0007669"/>
    <property type="project" value="UniProtKB-SubCell"/>
</dbReference>
<dbReference type="PROSITE" id="PS00108">
    <property type="entry name" value="PROTEIN_KINASE_ST"/>
    <property type="match status" value="1"/>
</dbReference>
<sequence>MSDHENVVAELKDCFSHGTESTWLDSTNSIEIMRLSSSLWSNVARNSVDADSAVDIRFAAIQSSKAKLRESNENCNIKVVLIQSFCTPCSSSRSISLDCGLPANSSSYSEPWTKIDYISDAHYINTGESRSVSSEFTTYERQLWHLRSFPHEIRNCYNISINKGTKYLVRASFLYGNYDGLNNTPKFDLYVGDTLWRTVDDSYYIEIIHVSSTDKLQICLINIDQGIPFISALEFRQLPGYTYPTVSGSLYNYYRLDMGSTTERQYRFPYDDYDRIWNAYNGDDYTQISTTSTLKSDNYNSYNPAAIVMQSAATPKNGRKYLSYSWNSSKESDQFYVFMHFAELEKLQSNQIREFNITYNGEYWDGPIVPDYLSTTTIYNTKPSVMSSLRHQLSFFPIENSTLPPIINGLEIYLVMEISELETNNGDVDAISNVRSTYGVIKNWEGDPCVPRGYPWSGLNCSFDLVPRIISLNLSSSALKGEISPDIIGLPMLQTLDLSNNYLAGEVPNFLTQLSHLQYLNLDNNNLTGSLPPELIKRQKNGSLTLRSIIGRKHELAFFFIYIIFMTMINNYIRGNPNLCSLEPCTKMTPERKKSNNNIIIPIVASVGGLLAFLIIAAIIYLISKSNKKQQDKDVSLTKDPAKTNTHLGSLLEKRRHQFTYAEVVVMTNNFEKILGKGGFGMVYYGVLDDTQVAVKMISPSAVQGYHQFQAEAFTLFSQVKILMRVHHRNLTNLVGYMNDGGHLGLIYEYMAKGNLAEHLSEKSSSILSWEDRLRIAIDAAHGLEYLHHGCKPPIVHRDVKTTNILLTENFNAKLSDFGLSKTYPTDDKSYMSTVIVGTPGYLDPEYYTSNRLTEKSDVYGFGVSLMEIISCRPVILNTPDRETNYIVKWVHAMVSQGDIKNIVDPRIKGAYDSNSVWKAVELALACVSVDSNQRPTMNQVVIELKDCLAMELSQRSESRPVESKDSIEMMSIPMVMNASRSSPMPR</sequence>
<comment type="catalytic activity">
    <reaction evidence="16">
        <text>L-threonyl-[protein] + ATP = O-phospho-L-threonyl-[protein] + ADP + H(+)</text>
        <dbReference type="Rhea" id="RHEA:46608"/>
        <dbReference type="Rhea" id="RHEA-COMP:11060"/>
        <dbReference type="Rhea" id="RHEA-COMP:11605"/>
        <dbReference type="ChEBI" id="CHEBI:15378"/>
        <dbReference type="ChEBI" id="CHEBI:30013"/>
        <dbReference type="ChEBI" id="CHEBI:30616"/>
        <dbReference type="ChEBI" id="CHEBI:61977"/>
        <dbReference type="ChEBI" id="CHEBI:456216"/>
        <dbReference type="EC" id="2.7.11.1"/>
    </reaction>
</comment>
<accession>A0A5D3BXY2</accession>
<dbReference type="PROSITE" id="PS50011">
    <property type="entry name" value="PROTEIN_KINASE_DOM"/>
    <property type="match status" value="1"/>
</dbReference>
<dbReference type="EMBL" id="SSTD01014851">
    <property type="protein sequence ID" value="TYK03864.1"/>
    <property type="molecule type" value="Genomic_DNA"/>
</dbReference>
<evidence type="ECO:0000256" key="6">
    <source>
        <dbReference type="ARBA" id="ARBA00022679"/>
    </source>
</evidence>
<evidence type="ECO:0000256" key="3">
    <source>
        <dbReference type="ARBA" id="ARBA00022527"/>
    </source>
</evidence>
<dbReference type="PANTHER" id="PTHR45631">
    <property type="entry name" value="OS07G0107800 PROTEIN-RELATED"/>
    <property type="match status" value="1"/>
</dbReference>
<dbReference type="InterPro" id="IPR008271">
    <property type="entry name" value="Ser/Thr_kinase_AS"/>
</dbReference>
<comment type="subcellular location">
    <subcellularLocation>
        <location evidence="1">Membrane</location>
        <topology evidence="1">Single-pass membrane protein</topology>
    </subcellularLocation>
</comment>
<keyword evidence="3" id="KW-0723">Serine/threonine-protein kinase</keyword>
<dbReference type="GO" id="GO:0004674">
    <property type="term" value="F:protein serine/threonine kinase activity"/>
    <property type="evidence" value="ECO:0007669"/>
    <property type="project" value="UniProtKB-KW"/>
</dbReference>
<feature type="domain" description="Protein kinase" evidence="20">
    <location>
        <begin position="669"/>
        <end position="949"/>
    </location>
</feature>
<reference evidence="21 22" key="1">
    <citation type="submission" date="2019-08" db="EMBL/GenBank/DDBJ databases">
        <title>Draft genome sequences of two oriental melons (Cucumis melo L. var makuwa).</title>
        <authorList>
            <person name="Kwon S.-Y."/>
        </authorList>
    </citation>
    <scope>NUCLEOTIDE SEQUENCE [LARGE SCALE GENOMIC DNA]</scope>
    <source>
        <strain evidence="22">cv. Chang Bougi</strain>
        <tissue evidence="21">Leaf</tissue>
    </source>
</reference>
<dbReference type="InterPro" id="IPR000719">
    <property type="entry name" value="Prot_kinase_dom"/>
</dbReference>
<comment type="caution">
    <text evidence="21">The sequence shown here is derived from an EMBL/GenBank/DDBJ whole genome shotgun (WGS) entry which is preliminary data.</text>
</comment>
<keyword evidence="10 18" id="KW-0547">Nucleotide-binding</keyword>
<evidence type="ECO:0000256" key="15">
    <source>
        <dbReference type="ARBA" id="ARBA00023170"/>
    </source>
</evidence>
<evidence type="ECO:0000256" key="13">
    <source>
        <dbReference type="ARBA" id="ARBA00022989"/>
    </source>
</evidence>
<dbReference type="SUPFAM" id="SSF56112">
    <property type="entry name" value="Protein kinase-like (PK-like)"/>
    <property type="match status" value="1"/>
</dbReference>